<keyword evidence="2" id="KW-1185">Reference proteome</keyword>
<dbReference type="Proteomes" id="UP000601108">
    <property type="component" value="Unassembled WGS sequence"/>
</dbReference>
<reference evidence="1 2" key="1">
    <citation type="journal article" date="2014" name="Int. J. Syst. Evol. Microbiol.">
        <title>Complete genome sequence of Corynebacterium casei LMG S-19264T (=DSM 44701T), isolated from a smear-ripened cheese.</title>
        <authorList>
            <consortium name="US DOE Joint Genome Institute (JGI-PGF)"/>
            <person name="Walter F."/>
            <person name="Albersmeier A."/>
            <person name="Kalinowski J."/>
            <person name="Ruckert C."/>
        </authorList>
    </citation>
    <scope>NUCLEOTIDE SEQUENCE [LARGE SCALE GENOMIC DNA]</scope>
    <source>
        <strain evidence="1 2">KCTC 12285</strain>
    </source>
</reference>
<organism evidence="1 2">
    <name type="scientific">Aquimarina muelleri</name>
    <dbReference type="NCBI Taxonomy" id="279356"/>
    <lineage>
        <taxon>Bacteria</taxon>
        <taxon>Pseudomonadati</taxon>
        <taxon>Bacteroidota</taxon>
        <taxon>Flavobacteriia</taxon>
        <taxon>Flavobacteriales</taxon>
        <taxon>Flavobacteriaceae</taxon>
        <taxon>Aquimarina</taxon>
    </lineage>
</organism>
<protein>
    <submittedName>
        <fullName evidence="1">Uncharacterized protein</fullName>
    </submittedName>
</protein>
<proteinExistence type="predicted"/>
<gene>
    <name evidence="1" type="ORF">GCM10007384_24220</name>
</gene>
<name>A0A918JVR4_9FLAO</name>
<dbReference type="AlphaFoldDB" id="A0A918JVR4"/>
<dbReference type="RefSeq" id="WP_027412233.1">
    <property type="nucleotide sequence ID" value="NZ_BMWS01000016.1"/>
</dbReference>
<accession>A0A918JVR4</accession>
<dbReference type="EMBL" id="BMWS01000016">
    <property type="protein sequence ID" value="GGX22172.1"/>
    <property type="molecule type" value="Genomic_DNA"/>
</dbReference>
<dbReference type="PROSITE" id="PS51257">
    <property type="entry name" value="PROKAR_LIPOPROTEIN"/>
    <property type="match status" value="1"/>
</dbReference>
<evidence type="ECO:0000313" key="2">
    <source>
        <dbReference type="Proteomes" id="UP000601108"/>
    </source>
</evidence>
<evidence type="ECO:0000313" key="1">
    <source>
        <dbReference type="EMBL" id="GGX22172.1"/>
    </source>
</evidence>
<comment type="caution">
    <text evidence="1">The sequence shown here is derived from an EMBL/GenBank/DDBJ whole genome shotgun (WGS) entry which is preliminary data.</text>
</comment>
<sequence length="159" mass="18606">MNVRNWYIGFLVFTLFSCDNFVLKKENKKDIIKESLQKLNWNEVEQPPLFDLCKEKSTEDLESCFQHTITQHIYNYLTEHPITVKETIKDTIWVPLLITKDGKIILEDFNLPSNIQKQIPTLKDKLKKSINSLPNVKPAHTRSTPVTTLYKLPLVIHVE</sequence>